<evidence type="ECO:0000259" key="1">
    <source>
        <dbReference type="Pfam" id="PF00534"/>
    </source>
</evidence>
<dbReference type="Proteomes" id="UP000252415">
    <property type="component" value="Unassembled WGS sequence"/>
</dbReference>
<proteinExistence type="predicted"/>
<dbReference type="SUPFAM" id="SSF53756">
    <property type="entry name" value="UDP-Glycosyltransferase/glycogen phosphorylase"/>
    <property type="match status" value="1"/>
</dbReference>
<dbReference type="EMBL" id="QPJD01000015">
    <property type="protein sequence ID" value="RCW42736.1"/>
    <property type="molecule type" value="Genomic_DNA"/>
</dbReference>
<evidence type="ECO:0000313" key="4">
    <source>
        <dbReference type="Proteomes" id="UP000252415"/>
    </source>
</evidence>
<accession>A0A368VRZ7</accession>
<name>A0A368VRZ7_9BACL</name>
<dbReference type="Pfam" id="PF13477">
    <property type="entry name" value="Glyco_trans_4_2"/>
    <property type="match status" value="1"/>
</dbReference>
<comment type="caution">
    <text evidence="3">The sequence shown here is derived from an EMBL/GenBank/DDBJ whole genome shotgun (WGS) entry which is preliminary data.</text>
</comment>
<dbReference type="AlphaFoldDB" id="A0A368VRZ7"/>
<dbReference type="InterPro" id="IPR001296">
    <property type="entry name" value="Glyco_trans_1"/>
</dbReference>
<reference evidence="3 4" key="1">
    <citation type="submission" date="2018-07" db="EMBL/GenBank/DDBJ databases">
        <title>Genomic Encyclopedia of Type Strains, Phase III (KMG-III): the genomes of soil and plant-associated and newly described type strains.</title>
        <authorList>
            <person name="Whitman W."/>
        </authorList>
    </citation>
    <scope>NUCLEOTIDE SEQUENCE [LARGE SCALE GENOMIC DNA]</scope>
    <source>
        <strain evidence="3 4">CECT 7506</strain>
    </source>
</reference>
<dbReference type="PANTHER" id="PTHR45947">
    <property type="entry name" value="SULFOQUINOVOSYL TRANSFERASE SQD2"/>
    <property type="match status" value="1"/>
</dbReference>
<dbReference type="OrthoDB" id="9806653at2"/>
<evidence type="ECO:0000313" key="3">
    <source>
        <dbReference type="EMBL" id="RCW42736.1"/>
    </source>
</evidence>
<dbReference type="InterPro" id="IPR028098">
    <property type="entry name" value="Glyco_trans_4-like_N"/>
</dbReference>
<dbReference type="PANTHER" id="PTHR45947:SF3">
    <property type="entry name" value="SULFOQUINOVOSYL TRANSFERASE SQD2"/>
    <property type="match status" value="1"/>
</dbReference>
<feature type="domain" description="Glycosyl transferase family 1" evidence="1">
    <location>
        <begin position="184"/>
        <end position="350"/>
    </location>
</feature>
<organism evidence="3 4">
    <name type="scientific">Paenibacillus prosopidis</name>
    <dbReference type="NCBI Taxonomy" id="630520"/>
    <lineage>
        <taxon>Bacteria</taxon>
        <taxon>Bacillati</taxon>
        <taxon>Bacillota</taxon>
        <taxon>Bacilli</taxon>
        <taxon>Bacillales</taxon>
        <taxon>Paenibacillaceae</taxon>
        <taxon>Paenibacillus</taxon>
    </lineage>
</organism>
<dbReference type="Gene3D" id="3.40.50.2000">
    <property type="entry name" value="Glycogen Phosphorylase B"/>
    <property type="match status" value="2"/>
</dbReference>
<dbReference type="InterPro" id="IPR050194">
    <property type="entry name" value="Glycosyltransferase_grp1"/>
</dbReference>
<feature type="domain" description="Glycosyltransferase subfamily 4-like N-terminal" evidence="2">
    <location>
        <begin position="4"/>
        <end position="146"/>
    </location>
</feature>
<dbReference type="RefSeq" id="WP_114382545.1">
    <property type="nucleotide sequence ID" value="NZ_QPJD01000015.1"/>
</dbReference>
<keyword evidence="4" id="KW-1185">Reference proteome</keyword>
<gene>
    <name evidence="3" type="ORF">DFP97_115169</name>
</gene>
<dbReference type="Pfam" id="PF00534">
    <property type="entry name" value="Glycos_transf_1"/>
    <property type="match status" value="1"/>
</dbReference>
<protein>
    <submittedName>
        <fullName evidence="3">Glycosyltransferase EpsD</fullName>
    </submittedName>
</protein>
<dbReference type="GO" id="GO:0016757">
    <property type="term" value="F:glycosyltransferase activity"/>
    <property type="evidence" value="ECO:0007669"/>
    <property type="project" value="InterPro"/>
</dbReference>
<keyword evidence="3" id="KW-0808">Transferase</keyword>
<dbReference type="CDD" id="cd03808">
    <property type="entry name" value="GT4_CapM-like"/>
    <property type="match status" value="1"/>
</dbReference>
<sequence>MPNKILFCATVDYHFKAFHLPVMEWFKQQGWEVHIAAKGEMDLPFVDRKFNLSIERSPFHLNNLNAYRELKAIIKQQNYNIIHCHTPMGGVLARLAAKAERRNGTKVIYTAHGFHFCKGASLLNWALYYPIEKWLSSLTDCLITINNEDYNLAIAKNFKAKRIAHVHGVGVNTARYNPVQKIEKWRLRQEMDFRTDDFLLFYAAEFNKNKNHQLLIQAIALMKEQVPHARLLLAGQGPLLEPCRELAEELGVASMVHFLGYRNDIDRLLPMCDVAVASSLREGLPVNIMEAMACGLPIVATRNRGHSELVVDGENGFILAPEETAQFANRLKLLSESITLRNRMGNNSQQIVLKYGLNQVKQELGEIYTSFMLGETNESQSKYHRAYI</sequence>
<evidence type="ECO:0000259" key="2">
    <source>
        <dbReference type="Pfam" id="PF13477"/>
    </source>
</evidence>